<accession>A0A2P5Z9V1</accession>
<dbReference type="OrthoDB" id="9778595at2"/>
<dbReference type="InterPro" id="IPR024932">
    <property type="entry name" value="ApbE"/>
</dbReference>
<evidence type="ECO:0000256" key="12">
    <source>
        <dbReference type="PIRSR" id="PIRSR006268-2"/>
    </source>
</evidence>
<dbReference type="GO" id="GO:0016740">
    <property type="term" value="F:transferase activity"/>
    <property type="evidence" value="ECO:0007669"/>
    <property type="project" value="UniProtKB-UniRule"/>
</dbReference>
<dbReference type="InterPro" id="IPR003374">
    <property type="entry name" value="ApbE-like_sf"/>
</dbReference>
<reference evidence="13 14" key="1">
    <citation type="submission" date="2016-08" db="EMBL/GenBank/DDBJ databases">
        <authorList>
            <person name="Seilhamer J.J."/>
        </authorList>
    </citation>
    <scope>NUCLEOTIDE SEQUENCE [LARGE SCALE GENOMIC DNA]</scope>
    <source>
        <strain evidence="13 14">CFBP4641</strain>
    </source>
</reference>
<feature type="binding site" evidence="12">
    <location>
        <position position="261"/>
    </location>
    <ligand>
        <name>Mg(2+)</name>
        <dbReference type="ChEBI" id="CHEBI:18420"/>
    </ligand>
</feature>
<evidence type="ECO:0000256" key="8">
    <source>
        <dbReference type="ARBA" id="ARBA00022842"/>
    </source>
</evidence>
<comment type="similarity">
    <text evidence="1 11">Belongs to the ApbE family.</text>
</comment>
<evidence type="ECO:0000256" key="4">
    <source>
        <dbReference type="ARBA" id="ARBA00022630"/>
    </source>
</evidence>
<feature type="binding site" evidence="12">
    <location>
        <position position="257"/>
    </location>
    <ligand>
        <name>Mg(2+)</name>
        <dbReference type="ChEBI" id="CHEBI:18420"/>
    </ligand>
</feature>
<dbReference type="EC" id="2.7.1.180" evidence="2 11"/>
<keyword evidence="7 11" id="KW-0274">FAD</keyword>
<keyword evidence="5 11" id="KW-0808">Transferase</keyword>
<evidence type="ECO:0000256" key="3">
    <source>
        <dbReference type="ARBA" id="ARBA00016337"/>
    </source>
</evidence>
<comment type="cofactor">
    <cofactor evidence="12">
        <name>Mg(2+)</name>
        <dbReference type="ChEBI" id="CHEBI:18420"/>
    </cofactor>
    <cofactor evidence="12">
        <name>Mn(2+)</name>
        <dbReference type="ChEBI" id="CHEBI:29035"/>
    </cofactor>
    <text evidence="12">Magnesium. Can also use manganese.</text>
</comment>
<proteinExistence type="inferred from homology"/>
<feature type="binding site" evidence="12">
    <location>
        <position position="140"/>
    </location>
    <ligand>
        <name>Mg(2+)</name>
        <dbReference type="ChEBI" id="CHEBI:18420"/>
    </ligand>
</feature>
<keyword evidence="4 11" id="KW-0285">Flavoprotein</keyword>
<evidence type="ECO:0000256" key="10">
    <source>
        <dbReference type="ARBA" id="ARBA00048540"/>
    </source>
</evidence>
<dbReference type="Gene3D" id="3.10.520.10">
    <property type="entry name" value="ApbE-like domains"/>
    <property type="match status" value="1"/>
</dbReference>
<dbReference type="PIRSF" id="PIRSF006268">
    <property type="entry name" value="ApbE"/>
    <property type="match status" value="1"/>
</dbReference>
<keyword evidence="6 11" id="KW-0479">Metal-binding</keyword>
<evidence type="ECO:0000256" key="7">
    <source>
        <dbReference type="ARBA" id="ARBA00022827"/>
    </source>
</evidence>
<evidence type="ECO:0000313" key="13">
    <source>
        <dbReference type="EMBL" id="PPU85410.1"/>
    </source>
</evidence>
<dbReference type="EMBL" id="MDEK01000001">
    <property type="protein sequence ID" value="PPU85410.1"/>
    <property type="molecule type" value="Genomic_DNA"/>
</dbReference>
<dbReference type="SUPFAM" id="SSF143631">
    <property type="entry name" value="ApbE-like"/>
    <property type="match status" value="1"/>
</dbReference>
<comment type="caution">
    <text evidence="13">The sequence shown here is derived from an EMBL/GenBank/DDBJ whole genome shotgun (WGS) entry which is preliminary data.</text>
</comment>
<dbReference type="PANTHER" id="PTHR30040">
    <property type="entry name" value="THIAMINE BIOSYNTHESIS LIPOPROTEIN APBE"/>
    <property type="match status" value="1"/>
</dbReference>
<evidence type="ECO:0000256" key="1">
    <source>
        <dbReference type="ARBA" id="ARBA00008282"/>
    </source>
</evidence>
<comment type="catalytic activity">
    <reaction evidence="10 11">
        <text>L-threonyl-[protein] + FAD = FMN-L-threonyl-[protein] + AMP + H(+)</text>
        <dbReference type="Rhea" id="RHEA:36847"/>
        <dbReference type="Rhea" id="RHEA-COMP:11060"/>
        <dbReference type="Rhea" id="RHEA-COMP:11061"/>
        <dbReference type="ChEBI" id="CHEBI:15378"/>
        <dbReference type="ChEBI" id="CHEBI:30013"/>
        <dbReference type="ChEBI" id="CHEBI:57692"/>
        <dbReference type="ChEBI" id="CHEBI:74257"/>
        <dbReference type="ChEBI" id="CHEBI:456215"/>
        <dbReference type="EC" id="2.7.1.180"/>
    </reaction>
</comment>
<protein>
    <recommendedName>
        <fullName evidence="3 11">FAD:protein FMN transferase</fullName>
        <ecNumber evidence="2 11">2.7.1.180</ecNumber>
    </recommendedName>
    <alternativeName>
        <fullName evidence="9 11">Flavin transferase</fullName>
    </alternativeName>
</protein>
<sequence>MGTHWSARLVAPRAHDLPMLRDAIQARLDLVVAQMSTWDAQSDLVRYNRADADSWHALPAALDTVLRCALEVAQRSDGAFDPTIGAVVGLWGFGAEAGDRRVPGVAALQQARAAGDWRRLHVDGAGRWQQPGGLQLDLSAIAKGYGVDLAAAALRAHGVESALVEVGGDLYGFGRKPDGQAWRVLIEAAPAEERRGDVAPRALAVDGLAVATSGDRWHHFEQDGRRYGHLLDPRSGRPIAATLAAVTVAAADTMRADAWATALGVLGVEAGLACAEREGLAVRFLLRHADGVQERLSSAFATLLDA</sequence>
<dbReference type="Pfam" id="PF02424">
    <property type="entry name" value="ApbE"/>
    <property type="match status" value="1"/>
</dbReference>
<dbReference type="PANTHER" id="PTHR30040:SF2">
    <property type="entry name" value="FAD:PROTEIN FMN TRANSFERASE"/>
    <property type="match status" value="1"/>
</dbReference>
<evidence type="ECO:0000256" key="6">
    <source>
        <dbReference type="ARBA" id="ARBA00022723"/>
    </source>
</evidence>
<evidence type="ECO:0000256" key="11">
    <source>
        <dbReference type="PIRNR" id="PIRNR006268"/>
    </source>
</evidence>
<evidence type="ECO:0000313" key="14">
    <source>
        <dbReference type="Proteomes" id="UP000247346"/>
    </source>
</evidence>
<dbReference type="GO" id="GO:0046872">
    <property type="term" value="F:metal ion binding"/>
    <property type="evidence" value="ECO:0007669"/>
    <property type="project" value="UniProtKB-UniRule"/>
</dbReference>
<dbReference type="Proteomes" id="UP000247346">
    <property type="component" value="Unassembled WGS sequence"/>
</dbReference>
<gene>
    <name evidence="13" type="ORF">XsacCFBP4641_00605</name>
</gene>
<evidence type="ECO:0000256" key="9">
    <source>
        <dbReference type="ARBA" id="ARBA00031306"/>
    </source>
</evidence>
<evidence type="ECO:0000256" key="2">
    <source>
        <dbReference type="ARBA" id="ARBA00011955"/>
    </source>
</evidence>
<evidence type="ECO:0000256" key="5">
    <source>
        <dbReference type="ARBA" id="ARBA00022679"/>
    </source>
</evidence>
<organism evidence="13 14">
    <name type="scientific">Xanthomonas sacchari</name>
    <dbReference type="NCBI Taxonomy" id="56458"/>
    <lineage>
        <taxon>Bacteria</taxon>
        <taxon>Pseudomonadati</taxon>
        <taxon>Pseudomonadota</taxon>
        <taxon>Gammaproteobacteria</taxon>
        <taxon>Lysobacterales</taxon>
        <taxon>Lysobacteraceae</taxon>
        <taxon>Xanthomonas</taxon>
    </lineage>
</organism>
<keyword evidence="8 11" id="KW-0460">Magnesium</keyword>
<dbReference type="AlphaFoldDB" id="A0A2P5Z9V1"/>
<name>A0A2P5Z9V1_9XANT</name>